<organism evidence="6 7">
    <name type="scientific">Lichtheimia corymbifera JMRC:FSU:9682</name>
    <dbReference type="NCBI Taxonomy" id="1263082"/>
    <lineage>
        <taxon>Eukaryota</taxon>
        <taxon>Fungi</taxon>
        <taxon>Fungi incertae sedis</taxon>
        <taxon>Mucoromycota</taxon>
        <taxon>Mucoromycotina</taxon>
        <taxon>Mucoromycetes</taxon>
        <taxon>Mucorales</taxon>
        <taxon>Lichtheimiaceae</taxon>
        <taxon>Lichtheimia</taxon>
    </lineage>
</organism>
<dbReference type="PANTHER" id="PTHR15818:SF2">
    <property type="entry name" value="G-PATCH DOMAIN AND KOW MOTIFS-CONTAINING PROTEIN"/>
    <property type="match status" value="1"/>
</dbReference>
<evidence type="ECO:0000256" key="1">
    <source>
        <dbReference type="ARBA" id="ARBA00004123"/>
    </source>
</evidence>
<protein>
    <recommendedName>
        <fullName evidence="5">G-patch domain-containing protein</fullName>
    </recommendedName>
</protein>
<feature type="region of interest" description="Disordered" evidence="4">
    <location>
        <begin position="81"/>
        <end position="136"/>
    </location>
</feature>
<dbReference type="STRING" id="1263082.A0A068RJR3"/>
<feature type="compositionally biased region" description="Basic and acidic residues" evidence="4">
    <location>
        <begin position="369"/>
        <end position="378"/>
    </location>
</feature>
<comment type="caution">
    <text evidence="6">The sequence shown here is derived from an EMBL/GenBank/DDBJ whole genome shotgun (WGS) entry which is preliminary data.</text>
</comment>
<evidence type="ECO:0000256" key="4">
    <source>
        <dbReference type="SAM" id="MobiDB-lite"/>
    </source>
</evidence>
<comment type="similarity">
    <text evidence="2">Belongs to the SPP2 family.</text>
</comment>
<dbReference type="InterPro" id="IPR026822">
    <property type="entry name" value="Spp2/MOS2_G-patch"/>
</dbReference>
<dbReference type="InterPro" id="IPR045166">
    <property type="entry name" value="Spp2-like"/>
</dbReference>
<evidence type="ECO:0000256" key="2">
    <source>
        <dbReference type="ARBA" id="ARBA00008576"/>
    </source>
</evidence>
<dbReference type="PANTHER" id="PTHR15818">
    <property type="entry name" value="G PATCH AND KOW-CONTAINING"/>
    <property type="match status" value="1"/>
</dbReference>
<dbReference type="VEuPathDB" id="FungiDB:LCOR_02115.1"/>
<sequence length="378" mass="42708">MSAKLPFQKKAGFRPQFNRNNKFGFGDDDDDQDEQDQVSMVTGFEDNKLQELNDKPEEKPLTITPVFSENWRTKRRKLFVPTGAATQSSTQSQQTPEVLGQQSQTFGLQVKSRSTTTTSTDDNQESTQVAADTTTVEDTVVEERVKTLDEQAAEALMKEATQDEDENAERMVIPADETEAFREDVKTRPDEATMEDYERVPVEQFGAALLRGLGWKEGEGIGRNRKNMPLPKPFEPAKQREALLGLGAKPEDVTNGKKKDRRSAYVYKETSLFKKVAKRNLEEREGGGGGSSDTSENDSRSSSRNSSKSRHRSRSRSPGRSSSSRHSSKSRHRSRSRRSGHSSSSSRHSSRHSSRDRDSSSRRRRRSRSRDSHRSSRR</sequence>
<dbReference type="GO" id="GO:0003676">
    <property type="term" value="F:nucleic acid binding"/>
    <property type="evidence" value="ECO:0007669"/>
    <property type="project" value="InterPro"/>
</dbReference>
<feature type="region of interest" description="Disordered" evidence="4">
    <location>
        <begin position="1"/>
        <end position="67"/>
    </location>
</feature>
<dbReference type="AlphaFoldDB" id="A0A068RJR3"/>
<dbReference type="GO" id="GO:0005681">
    <property type="term" value="C:spliceosomal complex"/>
    <property type="evidence" value="ECO:0007669"/>
    <property type="project" value="TreeGrafter"/>
</dbReference>
<feature type="compositionally biased region" description="Polar residues" evidence="4">
    <location>
        <begin position="100"/>
        <end position="113"/>
    </location>
</feature>
<feature type="compositionally biased region" description="Basic and acidic residues" evidence="4">
    <location>
        <begin position="45"/>
        <end position="60"/>
    </location>
</feature>
<keyword evidence="7" id="KW-1185">Reference proteome</keyword>
<keyword evidence="3" id="KW-0539">Nucleus</keyword>
<evidence type="ECO:0000313" key="6">
    <source>
        <dbReference type="EMBL" id="CDH50403.1"/>
    </source>
</evidence>
<dbReference type="InterPro" id="IPR000467">
    <property type="entry name" value="G_patch_dom"/>
</dbReference>
<dbReference type="OrthoDB" id="5577072at2759"/>
<comment type="subcellular location">
    <subcellularLocation>
        <location evidence="1">Nucleus</location>
    </subcellularLocation>
</comment>
<evidence type="ECO:0000313" key="7">
    <source>
        <dbReference type="Proteomes" id="UP000027586"/>
    </source>
</evidence>
<evidence type="ECO:0000256" key="3">
    <source>
        <dbReference type="ARBA" id="ARBA00023242"/>
    </source>
</evidence>
<feature type="region of interest" description="Disordered" evidence="4">
    <location>
        <begin position="217"/>
        <end position="378"/>
    </location>
</feature>
<dbReference type="SMART" id="SM00443">
    <property type="entry name" value="G_patch"/>
    <property type="match status" value="1"/>
</dbReference>
<accession>A0A068RJR3</accession>
<gene>
    <name evidence="6" type="ORF">LCOR_02115.1</name>
</gene>
<evidence type="ECO:0000259" key="5">
    <source>
        <dbReference type="PROSITE" id="PS50174"/>
    </source>
</evidence>
<dbReference type="PROSITE" id="PS50174">
    <property type="entry name" value="G_PATCH"/>
    <property type="match status" value="1"/>
</dbReference>
<reference evidence="6" key="1">
    <citation type="submission" date="2013-08" db="EMBL/GenBank/DDBJ databases">
        <title>Gene expansion shapes genome architecture in the human pathogen Lichtheimia corymbifera: an evolutionary genomics analysis in the ancient terrestrial Mucorales (Mucoromycotina).</title>
        <authorList>
            <person name="Schwartze V.U."/>
            <person name="Winter S."/>
            <person name="Shelest E."/>
            <person name="Marcet-Houben M."/>
            <person name="Horn F."/>
            <person name="Wehner S."/>
            <person name="Hoffmann K."/>
            <person name="Riege K."/>
            <person name="Sammeth M."/>
            <person name="Nowrousian M."/>
            <person name="Valiante V."/>
            <person name="Linde J."/>
            <person name="Jacobsen I.D."/>
            <person name="Marz M."/>
            <person name="Brakhage A.A."/>
            <person name="Gabaldon T."/>
            <person name="Bocker S."/>
            <person name="Voigt K."/>
        </authorList>
    </citation>
    <scope>NUCLEOTIDE SEQUENCE [LARGE SCALE GENOMIC DNA]</scope>
    <source>
        <strain evidence="6">FSU 9682</strain>
    </source>
</reference>
<feature type="domain" description="G-patch" evidence="5">
    <location>
        <begin position="202"/>
        <end position="251"/>
    </location>
</feature>
<dbReference type="EMBL" id="CBTN010000006">
    <property type="protein sequence ID" value="CDH50403.1"/>
    <property type="molecule type" value="Genomic_DNA"/>
</dbReference>
<feature type="compositionally biased region" description="Acidic residues" evidence="4">
    <location>
        <begin position="26"/>
        <end position="36"/>
    </location>
</feature>
<proteinExistence type="inferred from homology"/>
<feature type="compositionally biased region" description="Basic residues" evidence="4">
    <location>
        <begin position="307"/>
        <end position="317"/>
    </location>
</feature>
<feature type="compositionally biased region" description="Basic residues" evidence="4">
    <location>
        <begin position="326"/>
        <end position="340"/>
    </location>
</feature>
<dbReference type="GO" id="GO:0000398">
    <property type="term" value="P:mRNA splicing, via spliceosome"/>
    <property type="evidence" value="ECO:0007669"/>
    <property type="project" value="InterPro"/>
</dbReference>
<feature type="compositionally biased region" description="Low complexity" evidence="4">
    <location>
        <begin position="86"/>
        <end position="95"/>
    </location>
</feature>
<name>A0A068RJR3_9FUNG</name>
<dbReference type="Proteomes" id="UP000027586">
    <property type="component" value="Unassembled WGS sequence"/>
</dbReference>
<dbReference type="Pfam" id="PF12656">
    <property type="entry name" value="G-patch_2"/>
    <property type="match status" value="1"/>
</dbReference>